<comment type="caution">
    <text evidence="1">The sequence shown here is derived from an EMBL/GenBank/DDBJ whole genome shotgun (WGS) entry which is preliminary data.</text>
</comment>
<name>A0AAD5SAK6_9FUNG</name>
<dbReference type="SUPFAM" id="SSF56112">
    <property type="entry name" value="Protein kinase-like (PK-like)"/>
    <property type="match status" value="1"/>
</dbReference>
<protein>
    <recommendedName>
        <fullName evidence="3">Protein kinase domain-containing protein</fullName>
    </recommendedName>
</protein>
<dbReference type="Gene3D" id="1.10.510.10">
    <property type="entry name" value="Transferase(Phosphotransferase) domain 1"/>
    <property type="match status" value="1"/>
</dbReference>
<evidence type="ECO:0000313" key="1">
    <source>
        <dbReference type="EMBL" id="KAJ3049618.1"/>
    </source>
</evidence>
<dbReference type="EMBL" id="JADGJD010000619">
    <property type="protein sequence ID" value="KAJ3049618.1"/>
    <property type="molecule type" value="Genomic_DNA"/>
</dbReference>
<keyword evidence="2" id="KW-1185">Reference proteome</keyword>
<accession>A0AAD5SAK6</accession>
<gene>
    <name evidence="1" type="ORF">HK097_009403</name>
</gene>
<dbReference type="Proteomes" id="UP001212841">
    <property type="component" value="Unassembled WGS sequence"/>
</dbReference>
<reference evidence="1" key="1">
    <citation type="submission" date="2020-05" db="EMBL/GenBank/DDBJ databases">
        <title>Phylogenomic resolution of chytrid fungi.</title>
        <authorList>
            <person name="Stajich J.E."/>
            <person name="Amses K."/>
            <person name="Simmons R."/>
            <person name="Seto K."/>
            <person name="Myers J."/>
            <person name="Bonds A."/>
            <person name="Quandt C.A."/>
            <person name="Barry K."/>
            <person name="Liu P."/>
            <person name="Grigoriev I."/>
            <person name="Longcore J.E."/>
            <person name="James T.Y."/>
        </authorList>
    </citation>
    <scope>NUCLEOTIDE SEQUENCE</scope>
    <source>
        <strain evidence="1">JEL0318</strain>
    </source>
</reference>
<dbReference type="InterPro" id="IPR050235">
    <property type="entry name" value="CK1_Ser-Thr_kinase"/>
</dbReference>
<dbReference type="AlphaFoldDB" id="A0AAD5SAK6"/>
<evidence type="ECO:0008006" key="3">
    <source>
        <dbReference type="Google" id="ProtNLM"/>
    </source>
</evidence>
<organism evidence="1 2">
    <name type="scientific">Rhizophlyctis rosea</name>
    <dbReference type="NCBI Taxonomy" id="64517"/>
    <lineage>
        <taxon>Eukaryota</taxon>
        <taxon>Fungi</taxon>
        <taxon>Fungi incertae sedis</taxon>
        <taxon>Chytridiomycota</taxon>
        <taxon>Chytridiomycota incertae sedis</taxon>
        <taxon>Chytridiomycetes</taxon>
        <taxon>Rhizophlyctidales</taxon>
        <taxon>Rhizophlyctidaceae</taxon>
        <taxon>Rhizophlyctis</taxon>
    </lineage>
</organism>
<proteinExistence type="predicted"/>
<dbReference type="InterPro" id="IPR011009">
    <property type="entry name" value="Kinase-like_dom_sf"/>
</dbReference>
<evidence type="ECO:0000313" key="2">
    <source>
        <dbReference type="Proteomes" id="UP001212841"/>
    </source>
</evidence>
<sequence length="182" mass="20909">MIDHYLFTSSTCVPQITHCKGIVHCDIKTKVSILLLDPIPAASVDKLLPFLAQNILAHASRLETDADLTSFRPHLIDFVSSKFWPPPPSLSAKKKRRRHSATKIGTTTWVLNMDGFVFIMSNDLRYRRVFRYADLNLHKGKELSPRDDIESLLYLLIDLHNGKLPWSGDLNKNMEKDRKNQR</sequence>
<dbReference type="PANTHER" id="PTHR11909">
    <property type="entry name" value="CASEIN KINASE-RELATED"/>
    <property type="match status" value="1"/>
</dbReference>